<dbReference type="Gene3D" id="3.40.630.10">
    <property type="entry name" value="Zn peptidases"/>
    <property type="match status" value="1"/>
</dbReference>
<evidence type="ECO:0008006" key="3">
    <source>
        <dbReference type="Google" id="ProtNLM"/>
    </source>
</evidence>
<evidence type="ECO:0000256" key="1">
    <source>
        <dbReference type="SAM" id="SignalP"/>
    </source>
</evidence>
<organism evidence="2">
    <name type="scientific">Neobodo designis</name>
    <name type="common">Flagellated protozoan</name>
    <name type="synonym">Bodo designis</name>
    <dbReference type="NCBI Taxonomy" id="312471"/>
    <lineage>
        <taxon>Eukaryota</taxon>
        <taxon>Discoba</taxon>
        <taxon>Euglenozoa</taxon>
        <taxon>Kinetoplastea</taxon>
        <taxon>Metakinetoplastina</taxon>
        <taxon>Neobodonida</taxon>
        <taxon>Neobodo</taxon>
    </lineage>
</organism>
<dbReference type="AlphaFoldDB" id="A0A7S1L490"/>
<feature type="chain" id="PRO_5030875528" description="DUF2817 domain-containing protein" evidence="1">
    <location>
        <begin position="19"/>
        <end position="401"/>
    </location>
</feature>
<evidence type="ECO:0000313" key="2">
    <source>
        <dbReference type="EMBL" id="CAD9093938.1"/>
    </source>
</evidence>
<sequence>MNGVVVTIVTAMLAVAVSFVLYETLPPLGDTTDPTDPKAPDYHFSRSYLAARHKFLTRATAAGATLASEVIYHDAELGVNLTMDAAFFKGSRPEKLLVHISGTHGVEGFAGSAIQAKLLEGFRDGKTGGASVLFVHAVNPYGFHFGRRFNENNVDLNRNWMWSEAEWQKALSREPNAHGYEDARSILNPAVSSWWDYFLRVPALIPGLFKQKAIKLAIIAGQYHDPRGIYYGGTQRESGTIALNKFLQQFGAGVKEVIALDVHSGLGPCGEDSLMVDDAEEAQAARKVIHESAGRLEYPDTDPNGPVGGYNLVLGSAKVQKSFPTAQGAHITQEFGTRPGLFVAMALAFENAAFHQTHWNSVAHQFGTKLLRAAFFVETTEWKDRVLERGVDLFGEIKRNF</sequence>
<dbReference type="SUPFAM" id="SSF53187">
    <property type="entry name" value="Zn-dependent exopeptidases"/>
    <property type="match status" value="1"/>
</dbReference>
<keyword evidence="1" id="KW-0732">Signal</keyword>
<reference evidence="2" key="1">
    <citation type="submission" date="2021-01" db="EMBL/GenBank/DDBJ databases">
        <authorList>
            <person name="Corre E."/>
            <person name="Pelletier E."/>
            <person name="Niang G."/>
            <person name="Scheremetjew M."/>
            <person name="Finn R."/>
            <person name="Kale V."/>
            <person name="Holt S."/>
            <person name="Cochrane G."/>
            <person name="Meng A."/>
            <person name="Brown T."/>
            <person name="Cohen L."/>
        </authorList>
    </citation>
    <scope>NUCLEOTIDE SEQUENCE</scope>
    <source>
        <strain evidence="2">CCAP 1951/1</strain>
    </source>
</reference>
<feature type="signal peptide" evidence="1">
    <location>
        <begin position="1"/>
        <end position="18"/>
    </location>
</feature>
<dbReference type="EMBL" id="HBGF01004958">
    <property type="protein sequence ID" value="CAD9093938.1"/>
    <property type="molecule type" value="Transcribed_RNA"/>
</dbReference>
<proteinExistence type="predicted"/>
<gene>
    <name evidence="2" type="ORF">NDES1114_LOCUS3374</name>
</gene>
<name>A0A7S1L490_NEODS</name>
<protein>
    <recommendedName>
        <fullName evidence="3">DUF2817 domain-containing protein</fullName>
    </recommendedName>
</protein>
<dbReference type="InterPro" id="IPR021259">
    <property type="entry name" value="DUF2817"/>
</dbReference>
<dbReference type="Pfam" id="PF10994">
    <property type="entry name" value="DUF2817"/>
    <property type="match status" value="1"/>
</dbReference>
<dbReference type="CDD" id="cd06233">
    <property type="entry name" value="M14-like"/>
    <property type="match status" value="1"/>
</dbReference>
<accession>A0A7S1L490</accession>